<organism evidence="6 7">
    <name type="scientific">Chryseosolibacter indicus</name>
    <dbReference type="NCBI Taxonomy" id="2782351"/>
    <lineage>
        <taxon>Bacteria</taxon>
        <taxon>Pseudomonadati</taxon>
        <taxon>Bacteroidota</taxon>
        <taxon>Cytophagia</taxon>
        <taxon>Cytophagales</taxon>
        <taxon>Chryseotaleaceae</taxon>
        <taxon>Chryseosolibacter</taxon>
    </lineage>
</organism>
<keyword evidence="3" id="KW-0808">Transferase</keyword>
<evidence type="ECO:0000256" key="1">
    <source>
        <dbReference type="ARBA" id="ARBA00007970"/>
    </source>
</evidence>
<evidence type="ECO:0000259" key="5">
    <source>
        <dbReference type="Pfam" id="PF00155"/>
    </source>
</evidence>
<dbReference type="InterPro" id="IPR015422">
    <property type="entry name" value="PyrdxlP-dep_Trfase_small"/>
</dbReference>
<gene>
    <name evidence="6" type="ORF">KK060_10435</name>
</gene>
<evidence type="ECO:0000256" key="4">
    <source>
        <dbReference type="ARBA" id="ARBA00022898"/>
    </source>
</evidence>
<dbReference type="InterPro" id="IPR050106">
    <property type="entry name" value="HistidinolP_aminotransfase"/>
</dbReference>
<dbReference type="InterPro" id="IPR015421">
    <property type="entry name" value="PyrdxlP-dep_Trfase_major"/>
</dbReference>
<dbReference type="Pfam" id="PF00155">
    <property type="entry name" value="Aminotran_1_2"/>
    <property type="match status" value="1"/>
</dbReference>
<protein>
    <submittedName>
        <fullName evidence="6">Histidinol-phosphate aminotransferase family protein</fullName>
    </submittedName>
</protein>
<comment type="similarity">
    <text evidence="1">Belongs to the class-II pyridoxal-phosphate-dependent aminotransferase family. Histidinol-phosphate aminotransferase subfamily.</text>
</comment>
<keyword evidence="2 6" id="KW-0032">Aminotransferase</keyword>
<reference evidence="6 7" key="1">
    <citation type="submission" date="2021-05" db="EMBL/GenBank/DDBJ databases">
        <title>A Polyphasic approach of four new species of the genus Ohtaekwangia: Ohtaekwangia histidinii sp. nov., Ohtaekwangia cretensis sp. nov., Ohtaekwangia indiensis sp. nov., Ohtaekwangia reichenbachii sp. nov. from diverse environment.</title>
        <authorList>
            <person name="Octaviana S."/>
        </authorList>
    </citation>
    <scope>NUCLEOTIDE SEQUENCE [LARGE SCALE GENOMIC DNA]</scope>
    <source>
        <strain evidence="6 7">PWU20</strain>
    </source>
</reference>
<evidence type="ECO:0000313" key="7">
    <source>
        <dbReference type="Proteomes" id="UP000772618"/>
    </source>
</evidence>
<accession>A0ABS5VSE8</accession>
<name>A0ABS5VSE8_9BACT</name>
<dbReference type="EMBL" id="JAHESD010000018">
    <property type="protein sequence ID" value="MBT1703699.1"/>
    <property type="molecule type" value="Genomic_DNA"/>
</dbReference>
<dbReference type="InterPro" id="IPR004839">
    <property type="entry name" value="Aminotransferase_I/II_large"/>
</dbReference>
<dbReference type="PANTHER" id="PTHR43643:SF3">
    <property type="entry name" value="HISTIDINOL-PHOSPHATE AMINOTRANSFERASE"/>
    <property type="match status" value="1"/>
</dbReference>
<dbReference type="CDD" id="cd00609">
    <property type="entry name" value="AAT_like"/>
    <property type="match status" value="1"/>
</dbReference>
<feature type="domain" description="Aminotransferase class I/classII large" evidence="5">
    <location>
        <begin position="64"/>
        <end position="386"/>
    </location>
</feature>
<comment type="caution">
    <text evidence="6">The sequence shown here is derived from an EMBL/GenBank/DDBJ whole genome shotgun (WGS) entry which is preliminary data.</text>
</comment>
<dbReference type="RefSeq" id="WP_254153661.1">
    <property type="nucleotide sequence ID" value="NZ_JAHESD010000018.1"/>
</dbReference>
<keyword evidence="4" id="KW-0663">Pyridoxal phosphate</keyword>
<dbReference type="InterPro" id="IPR006311">
    <property type="entry name" value="TAT_signal"/>
</dbReference>
<keyword evidence="7" id="KW-1185">Reference proteome</keyword>
<dbReference type="InterPro" id="IPR015424">
    <property type="entry name" value="PyrdxlP-dep_Trfase"/>
</dbReference>
<proteinExistence type="inferred from homology"/>
<dbReference type="PROSITE" id="PS51318">
    <property type="entry name" value="TAT"/>
    <property type="match status" value="1"/>
</dbReference>
<dbReference type="PANTHER" id="PTHR43643">
    <property type="entry name" value="HISTIDINOL-PHOSPHATE AMINOTRANSFERASE 2"/>
    <property type="match status" value="1"/>
</dbReference>
<evidence type="ECO:0000256" key="3">
    <source>
        <dbReference type="ARBA" id="ARBA00022679"/>
    </source>
</evidence>
<dbReference type="SUPFAM" id="SSF53383">
    <property type="entry name" value="PLP-dependent transferases"/>
    <property type="match status" value="1"/>
</dbReference>
<dbReference type="Gene3D" id="3.90.1150.10">
    <property type="entry name" value="Aspartate Aminotransferase, domain 1"/>
    <property type="match status" value="1"/>
</dbReference>
<dbReference type="Proteomes" id="UP000772618">
    <property type="component" value="Unassembled WGS sequence"/>
</dbReference>
<dbReference type="GO" id="GO:0008483">
    <property type="term" value="F:transaminase activity"/>
    <property type="evidence" value="ECO:0007669"/>
    <property type="project" value="UniProtKB-KW"/>
</dbReference>
<evidence type="ECO:0000256" key="2">
    <source>
        <dbReference type="ARBA" id="ARBA00022576"/>
    </source>
</evidence>
<dbReference type="Gene3D" id="3.40.640.10">
    <property type="entry name" value="Type I PLP-dependent aspartate aminotransferase-like (Major domain)"/>
    <property type="match status" value="1"/>
</dbReference>
<sequence length="392" mass="43150">MKSTINRRSWFKQSVLTTGGLITGAILAPELTAKPAFGMKPANKYQLLENYHVAPPDRENMKARLLANENPWGPSKKAIAAIAEAASKGNRYVYGSAMKMVEVLAEKEGVSKEQVLLAAGSTDLLEKTAFALCMKGGNVISADPSYMSLVNTATTIGASWKNIPLRSDYAHDLTAMEKAIDANTKLIYICNPNNPTGTLTPIEELKAFCKRVSTKVPVFIDEAYLELLDHPEAHSTVGLLKEGYDVIVCRTFSKIHGMAGLRLGYMVAKPERVKMIQDMVRTEMGISVTSLEGAMASMQDVDFQNFTRSHNKEGREYVFSELKRAGLNPIPSYTSFVLFPIQMPVKDMIDKMMSRGVGIRGYEIAGKPYGRVSVGTMDELKLFVKSLNEIVS</sequence>
<evidence type="ECO:0000313" key="6">
    <source>
        <dbReference type="EMBL" id="MBT1703699.1"/>
    </source>
</evidence>